<protein>
    <submittedName>
        <fullName evidence="2">Uncharacterized protein</fullName>
    </submittedName>
</protein>
<reference evidence="2 3" key="1">
    <citation type="submission" date="2016-01" db="EMBL/GenBank/DDBJ databases">
        <title>Genome sequencing of Roseivirga spongicola UST030701-084.</title>
        <authorList>
            <person name="Selvaratnam C."/>
            <person name="Thevarajoo S."/>
            <person name="Goh K.M."/>
            <person name="Ee R."/>
            <person name="Chan K.-G."/>
            <person name="Chong C.S."/>
        </authorList>
    </citation>
    <scope>NUCLEOTIDE SEQUENCE [LARGE SCALE GENOMIC DNA]</scope>
    <source>
        <strain evidence="2 3">UST030701-084</strain>
    </source>
</reference>
<keyword evidence="3" id="KW-1185">Reference proteome</keyword>
<evidence type="ECO:0000313" key="3">
    <source>
        <dbReference type="Proteomes" id="UP000075606"/>
    </source>
</evidence>
<feature type="compositionally biased region" description="Basic and acidic residues" evidence="1">
    <location>
        <begin position="47"/>
        <end position="60"/>
    </location>
</feature>
<evidence type="ECO:0000256" key="1">
    <source>
        <dbReference type="SAM" id="MobiDB-lite"/>
    </source>
</evidence>
<proteinExistence type="predicted"/>
<dbReference type="STRING" id="333140.AWW68_00145"/>
<organism evidence="2 3">
    <name type="scientific">Roseivirga spongicola</name>
    <dbReference type="NCBI Taxonomy" id="333140"/>
    <lineage>
        <taxon>Bacteria</taxon>
        <taxon>Pseudomonadati</taxon>
        <taxon>Bacteroidota</taxon>
        <taxon>Cytophagia</taxon>
        <taxon>Cytophagales</taxon>
        <taxon>Roseivirgaceae</taxon>
        <taxon>Roseivirga</taxon>
    </lineage>
</organism>
<sequence length="60" mass="6931">MVSPENEPQIQKQAFEDRIQLFKKENAIPIKSRGLRKLSRFTPPDGHSSKAPEKSKEREP</sequence>
<name>A0A150XEX0_9BACT</name>
<accession>A0A150XEX0</accession>
<dbReference type="Proteomes" id="UP000075606">
    <property type="component" value="Unassembled WGS sequence"/>
</dbReference>
<feature type="region of interest" description="Disordered" evidence="1">
    <location>
        <begin position="31"/>
        <end position="60"/>
    </location>
</feature>
<dbReference type="EMBL" id="LRPC01000001">
    <property type="protein sequence ID" value="KYG77214.1"/>
    <property type="molecule type" value="Genomic_DNA"/>
</dbReference>
<dbReference type="AlphaFoldDB" id="A0A150XEX0"/>
<dbReference type="RefSeq" id="WP_068215343.1">
    <property type="nucleotide sequence ID" value="NZ_CP139724.1"/>
</dbReference>
<gene>
    <name evidence="2" type="ORF">AWW68_00145</name>
</gene>
<evidence type="ECO:0000313" key="2">
    <source>
        <dbReference type="EMBL" id="KYG77214.1"/>
    </source>
</evidence>
<comment type="caution">
    <text evidence="2">The sequence shown here is derived from an EMBL/GenBank/DDBJ whole genome shotgun (WGS) entry which is preliminary data.</text>
</comment>